<dbReference type="PANTHER" id="PTHR43364:SF6">
    <property type="entry name" value="OXIDOREDUCTASE-RELATED"/>
    <property type="match status" value="1"/>
</dbReference>
<dbReference type="InterPro" id="IPR023210">
    <property type="entry name" value="NADP_OxRdtase_dom"/>
</dbReference>
<dbReference type="AlphaFoldDB" id="A0A6J7QB95"/>
<proteinExistence type="predicted"/>
<dbReference type="GO" id="GO:0005829">
    <property type="term" value="C:cytosol"/>
    <property type="evidence" value="ECO:0007669"/>
    <property type="project" value="TreeGrafter"/>
</dbReference>
<protein>
    <submittedName>
        <fullName evidence="2">Unannotated protein</fullName>
    </submittedName>
</protein>
<dbReference type="InterPro" id="IPR050523">
    <property type="entry name" value="AKR_Detox_Biosynth"/>
</dbReference>
<dbReference type="EMBL" id="CAFBPE010000108">
    <property type="protein sequence ID" value="CAB5014185.1"/>
    <property type="molecule type" value="Genomic_DNA"/>
</dbReference>
<accession>A0A6J7QB95</accession>
<organism evidence="2">
    <name type="scientific">freshwater metagenome</name>
    <dbReference type="NCBI Taxonomy" id="449393"/>
    <lineage>
        <taxon>unclassified sequences</taxon>
        <taxon>metagenomes</taxon>
        <taxon>ecological metagenomes</taxon>
    </lineage>
</organism>
<dbReference type="Pfam" id="PF00248">
    <property type="entry name" value="Aldo_ket_red"/>
    <property type="match status" value="1"/>
</dbReference>
<dbReference type="Gene3D" id="3.20.20.100">
    <property type="entry name" value="NADP-dependent oxidoreductase domain"/>
    <property type="match status" value="1"/>
</dbReference>
<sequence>MITLPETDLVVHELCLGSNIFGSNADEAQSHAVLDAYRNLGGNFIDTADAYNQWVEGHIGGESEKVIGSWLKKVDNRAEIVIATKVSKMNSRPGLSAANIFAACEESLNRLQTDYIDLYYSHGDDLDVPMEETLGAYAQLIAQGKVRYIAASNFSPERLRLSLEVSRDNNLPSYVAVQEKYNLVDRATYEGEMAQTVAEFGLSNIPFYGIARGFLSGKYRPGVTEVDSKRAAGALEYANAKNFAVLEAIDSIAKVHNAPVSAIALAWLRSQPTVSTPIASARTVEQLHEIIQIIELSAEELAKLSALSA</sequence>
<evidence type="ECO:0000259" key="1">
    <source>
        <dbReference type="Pfam" id="PF00248"/>
    </source>
</evidence>
<gene>
    <name evidence="2" type="ORF">UFOPK4065_01082</name>
</gene>
<name>A0A6J7QB95_9ZZZZ</name>
<dbReference type="PANTHER" id="PTHR43364">
    <property type="entry name" value="NADH-SPECIFIC METHYLGLYOXAL REDUCTASE-RELATED"/>
    <property type="match status" value="1"/>
</dbReference>
<evidence type="ECO:0000313" key="2">
    <source>
        <dbReference type="EMBL" id="CAB5014185.1"/>
    </source>
</evidence>
<dbReference type="SUPFAM" id="SSF51430">
    <property type="entry name" value="NAD(P)-linked oxidoreductase"/>
    <property type="match status" value="1"/>
</dbReference>
<dbReference type="CDD" id="cd19081">
    <property type="entry name" value="AKR_AKR9C1"/>
    <property type="match status" value="1"/>
</dbReference>
<reference evidence="2" key="1">
    <citation type="submission" date="2020-05" db="EMBL/GenBank/DDBJ databases">
        <authorList>
            <person name="Chiriac C."/>
            <person name="Salcher M."/>
            <person name="Ghai R."/>
            <person name="Kavagutti S V."/>
        </authorList>
    </citation>
    <scope>NUCLEOTIDE SEQUENCE</scope>
</reference>
<dbReference type="InterPro" id="IPR036812">
    <property type="entry name" value="NAD(P)_OxRdtase_dom_sf"/>
</dbReference>
<feature type="domain" description="NADP-dependent oxidoreductase" evidence="1">
    <location>
        <begin position="13"/>
        <end position="307"/>
    </location>
</feature>